<organism evidence="4">
    <name type="scientific">Hydatigena taeniaeformis</name>
    <name type="common">Feline tapeworm</name>
    <name type="synonym">Taenia taeniaeformis</name>
    <dbReference type="NCBI Taxonomy" id="6205"/>
    <lineage>
        <taxon>Eukaryota</taxon>
        <taxon>Metazoa</taxon>
        <taxon>Spiralia</taxon>
        <taxon>Lophotrochozoa</taxon>
        <taxon>Platyhelminthes</taxon>
        <taxon>Cestoda</taxon>
        <taxon>Eucestoda</taxon>
        <taxon>Cyclophyllidea</taxon>
        <taxon>Taeniidae</taxon>
        <taxon>Hydatigera</taxon>
    </lineage>
</organism>
<proteinExistence type="inferred from homology"/>
<dbReference type="Proteomes" id="UP000274429">
    <property type="component" value="Unassembled WGS sequence"/>
</dbReference>
<dbReference type="WBParaSite" id="TTAC_0000341801-mRNA-1">
    <property type="protein sequence ID" value="TTAC_0000341801-mRNA-1"/>
    <property type="gene ID" value="TTAC_0000341801"/>
</dbReference>
<name>A0A0R3WRM8_HYDTA</name>
<reference evidence="4" key="1">
    <citation type="submission" date="2017-02" db="UniProtKB">
        <authorList>
            <consortium name="WormBaseParasite"/>
        </authorList>
    </citation>
    <scope>IDENTIFICATION</scope>
</reference>
<evidence type="ECO:0000313" key="3">
    <source>
        <dbReference type="Proteomes" id="UP000274429"/>
    </source>
</evidence>
<accession>A0A0R3WRM8</accession>
<protein>
    <submittedName>
        <fullName evidence="4">Cell division cycle protein 123 homolog</fullName>
    </submittedName>
</protein>
<dbReference type="Pfam" id="PF07065">
    <property type="entry name" value="D123"/>
    <property type="match status" value="2"/>
</dbReference>
<comment type="similarity">
    <text evidence="1">Belongs to the CDC123 family.</text>
</comment>
<dbReference type="EMBL" id="UYWX01002380">
    <property type="protein sequence ID" value="VDM22560.1"/>
    <property type="molecule type" value="Genomic_DNA"/>
</dbReference>
<dbReference type="GO" id="GO:0005737">
    <property type="term" value="C:cytoplasm"/>
    <property type="evidence" value="ECO:0007669"/>
    <property type="project" value="TreeGrafter"/>
</dbReference>
<dbReference type="STRING" id="6205.A0A0R3WRM8"/>
<dbReference type="PANTHER" id="PTHR15323">
    <property type="entry name" value="D123 PROTEIN"/>
    <property type="match status" value="1"/>
</dbReference>
<keyword evidence="3" id="KW-1185">Reference proteome</keyword>
<gene>
    <name evidence="2" type="ORF">TTAC_LOCUS3403</name>
</gene>
<dbReference type="PANTHER" id="PTHR15323:SF6">
    <property type="entry name" value="CELL DIVISION CYCLE PROTEIN 123 HOMOLOG"/>
    <property type="match status" value="1"/>
</dbReference>
<dbReference type="InterPro" id="IPR009772">
    <property type="entry name" value="CDC123"/>
</dbReference>
<reference evidence="2 3" key="2">
    <citation type="submission" date="2018-11" db="EMBL/GenBank/DDBJ databases">
        <authorList>
            <consortium name="Pathogen Informatics"/>
        </authorList>
    </citation>
    <scope>NUCLEOTIDE SEQUENCE [LARGE SCALE GENOMIC DNA]</scope>
</reference>
<dbReference type="OrthoDB" id="360540at2759"/>
<evidence type="ECO:0000313" key="4">
    <source>
        <dbReference type="WBParaSite" id="TTAC_0000341801-mRNA-1"/>
    </source>
</evidence>
<evidence type="ECO:0000256" key="1">
    <source>
        <dbReference type="ARBA" id="ARBA00011047"/>
    </source>
</evidence>
<sequence length="311" mass="34797">MFRESITFSSIEIQESWSNDGSDDELEATTFPDFEAKVNETIASLGGAVFPKLNWSAPKDAAWINFGSTLRCTSATDLLVLLKASDFISHDIYAPFAFCTDVNDDEPRHPLKLVLRAWRQIRPDGELRCFIRSNQLYVINATDSLVDVMDVYVGHKFGSSRCVRVIDFNVYGPPTDGLMFNWSELRLLRHDKEVHFRWQSDKTMRSSVFSQYKLPIDLVDISSGDDPEKLLDLIKARAVSSLNQGEICLVRFLPAEVRNDACVIGLKRHVASVRANTRRLSAGGMDERDSSVWSGAAITSFVGLGALSFST</sequence>
<dbReference type="AlphaFoldDB" id="A0A0R3WRM8"/>
<evidence type="ECO:0000313" key="2">
    <source>
        <dbReference type="EMBL" id="VDM22560.1"/>
    </source>
</evidence>